<keyword evidence="3 4" id="KW-0408">Iron</keyword>
<dbReference type="InterPro" id="IPR015170">
    <property type="entry name" value="DUF1924_SHP"/>
</dbReference>
<sequence length="118" mass="12184">MHLAGAGQAETPAALAAAYAREAGAPPSAERGQQFFTTRHGAEWACASCHGAVPVQAGRHAATGRTIAALAPAANPARLTDPAKVEKWLGRNCKDVAGRACSAQEKADVLTWLNTLQP</sequence>
<dbReference type="PROSITE" id="PS51007">
    <property type="entry name" value="CYTC"/>
    <property type="match status" value="1"/>
</dbReference>
<feature type="domain" description="Cytochrome c" evidence="5">
    <location>
        <begin position="27"/>
        <end position="117"/>
    </location>
</feature>
<evidence type="ECO:0000256" key="3">
    <source>
        <dbReference type="ARBA" id="ARBA00023004"/>
    </source>
</evidence>
<evidence type="ECO:0000256" key="1">
    <source>
        <dbReference type="ARBA" id="ARBA00022617"/>
    </source>
</evidence>
<comment type="caution">
    <text evidence="6">The sequence shown here is derived from an EMBL/GenBank/DDBJ whole genome shotgun (WGS) entry which is preliminary data.</text>
</comment>
<evidence type="ECO:0000313" key="7">
    <source>
        <dbReference type="Proteomes" id="UP000715965"/>
    </source>
</evidence>
<reference evidence="6 7" key="1">
    <citation type="submission" date="2020-10" db="EMBL/GenBank/DDBJ databases">
        <title>Draft genome of Ramlibacter aquaticus LMG 30558.</title>
        <authorList>
            <person name="Props R."/>
        </authorList>
    </citation>
    <scope>NUCLEOTIDE SEQUENCE [LARGE SCALE GENOMIC DNA]</scope>
    <source>
        <strain evidence="6 7">LMG 30558</strain>
    </source>
</reference>
<evidence type="ECO:0000256" key="2">
    <source>
        <dbReference type="ARBA" id="ARBA00022723"/>
    </source>
</evidence>
<evidence type="ECO:0000256" key="4">
    <source>
        <dbReference type="PROSITE-ProRule" id="PRU00433"/>
    </source>
</evidence>
<accession>A0ABR9SA21</accession>
<keyword evidence="7" id="KW-1185">Reference proteome</keyword>
<evidence type="ECO:0000259" key="5">
    <source>
        <dbReference type="PROSITE" id="PS51007"/>
    </source>
</evidence>
<dbReference type="RefSeq" id="WP_193778837.1">
    <property type="nucleotide sequence ID" value="NZ_JADDOJ010000003.1"/>
</dbReference>
<dbReference type="Pfam" id="PF09086">
    <property type="entry name" value="DUF1924"/>
    <property type="match status" value="1"/>
</dbReference>
<dbReference type="InterPro" id="IPR009056">
    <property type="entry name" value="Cyt_c-like_dom"/>
</dbReference>
<organism evidence="6 7">
    <name type="scientific">Ramlibacter aquaticus</name>
    <dbReference type="NCBI Taxonomy" id="2780094"/>
    <lineage>
        <taxon>Bacteria</taxon>
        <taxon>Pseudomonadati</taxon>
        <taxon>Pseudomonadota</taxon>
        <taxon>Betaproteobacteria</taxon>
        <taxon>Burkholderiales</taxon>
        <taxon>Comamonadaceae</taxon>
        <taxon>Ramlibacter</taxon>
    </lineage>
</organism>
<dbReference type="InterPro" id="IPR036909">
    <property type="entry name" value="Cyt_c-like_dom_sf"/>
</dbReference>
<name>A0ABR9SA21_9BURK</name>
<keyword evidence="2 4" id="KW-0479">Metal-binding</keyword>
<proteinExistence type="predicted"/>
<dbReference type="Gene3D" id="1.10.760.10">
    <property type="entry name" value="Cytochrome c-like domain"/>
    <property type="match status" value="1"/>
</dbReference>
<gene>
    <name evidence="6" type="ORF">IM725_01215</name>
</gene>
<protein>
    <submittedName>
        <fullName evidence="6">DUF1924 domain-containing protein</fullName>
    </submittedName>
</protein>
<evidence type="ECO:0000313" key="6">
    <source>
        <dbReference type="EMBL" id="MBE7939188.1"/>
    </source>
</evidence>
<dbReference type="SUPFAM" id="SSF46626">
    <property type="entry name" value="Cytochrome c"/>
    <property type="match status" value="1"/>
</dbReference>
<dbReference type="Proteomes" id="UP000715965">
    <property type="component" value="Unassembled WGS sequence"/>
</dbReference>
<dbReference type="EMBL" id="JADDOJ010000003">
    <property type="protein sequence ID" value="MBE7939188.1"/>
    <property type="molecule type" value="Genomic_DNA"/>
</dbReference>
<keyword evidence="1 4" id="KW-0349">Heme</keyword>